<evidence type="ECO:0000259" key="3">
    <source>
        <dbReference type="Pfam" id="PF19238"/>
    </source>
</evidence>
<dbReference type="InterPro" id="IPR036034">
    <property type="entry name" value="PDZ_sf"/>
</dbReference>
<dbReference type="InterPro" id="IPR058240">
    <property type="entry name" value="rSAM_sf"/>
</dbReference>
<feature type="domain" description="Putative radical SAM N-terminal" evidence="3">
    <location>
        <begin position="68"/>
        <end position="217"/>
    </location>
</feature>
<protein>
    <submittedName>
        <fullName evidence="4">Putative FeS-containing Cyanobacterial-specific oxidoreductase</fullName>
    </submittedName>
</protein>
<reference evidence="4 5" key="1">
    <citation type="submission" date="2017-06" db="EMBL/GenBank/DDBJ databases">
        <authorList>
            <consortium name="Pathogen Informatics"/>
        </authorList>
    </citation>
    <scope>NUCLEOTIDE SEQUENCE [LARGE SCALE GENOMIC DNA]</scope>
    <source>
        <strain evidence="4 5">NCTC10570</strain>
    </source>
</reference>
<dbReference type="Gene3D" id="2.30.42.10">
    <property type="match status" value="1"/>
</dbReference>
<gene>
    <name evidence="4" type="ORF">SAMEA4364220_01044</name>
</gene>
<sequence>MTKGGIISVVHENSLAQEIELVPGDKIISVNGQELMDIIDLSFALADEEIEMLVEHADGEQEVIGFEKDIDEELGAEFESAVFNKIRQCANNCYFCFVDQVAPDMRSSLYIKDDDYRLSFLYGNFITMTNLVKQDLERIKRLHLSPLYVSVHTTNPELRAKMLRQKRAALIMEQLKALNEAQVEYHTQIVLCPGHNDGEELDRTISDIINMRPYALSIGVVPVGLTKFRENCYPLETFDSEGAKKVIAQVRKWQQKMREETGSAFVYLSDEFYLLANEELPSASEYDGFPQLDNGIGLVRNFVEQWKNTEIDTKDYEKPLALDIVCGKSVGKIIKDLVAKMPIKNLDVQVLALENDFFGHEVTVTGLLTGQDIIKNLQKSKQNRPRRGIIIPSSALREGEDIFLDDYSLDDIKKAFSDEEVKVADDGTDLKKLLTDWYNIECSRSKAIYTWQSNAAYTK</sequence>
<evidence type="ECO:0000259" key="2">
    <source>
        <dbReference type="Pfam" id="PF17820"/>
    </source>
</evidence>
<dbReference type="EMBL" id="LT906446">
    <property type="protein sequence ID" value="SNU99081.1"/>
    <property type="molecule type" value="Genomic_DNA"/>
</dbReference>
<dbReference type="InterPro" id="IPR013785">
    <property type="entry name" value="Aldolase_TIM"/>
</dbReference>
<evidence type="ECO:0000313" key="5">
    <source>
        <dbReference type="Proteomes" id="UP000215383"/>
    </source>
</evidence>
<feature type="domain" description="DUF512" evidence="1">
    <location>
        <begin position="221"/>
        <end position="417"/>
    </location>
</feature>
<name>A0A239TME6_9FIRM</name>
<dbReference type="InterPro" id="IPR045375">
    <property type="entry name" value="Put_radical_SAM-like_N"/>
</dbReference>
<evidence type="ECO:0000259" key="1">
    <source>
        <dbReference type="Pfam" id="PF04459"/>
    </source>
</evidence>
<organism evidence="4 5">
    <name type="scientific">Megamonas hypermegale</name>
    <dbReference type="NCBI Taxonomy" id="158847"/>
    <lineage>
        <taxon>Bacteria</taxon>
        <taxon>Bacillati</taxon>
        <taxon>Bacillota</taxon>
        <taxon>Negativicutes</taxon>
        <taxon>Selenomonadales</taxon>
        <taxon>Selenomonadaceae</taxon>
        <taxon>Megamonas</taxon>
    </lineage>
</organism>
<feature type="domain" description="PDZ" evidence="2">
    <location>
        <begin position="6"/>
        <end position="55"/>
    </location>
</feature>
<dbReference type="Gene3D" id="3.20.20.70">
    <property type="entry name" value="Aldolase class I"/>
    <property type="match status" value="1"/>
</dbReference>
<accession>A0A239TME6</accession>
<dbReference type="eggNOG" id="COG1625">
    <property type="taxonomic scope" value="Bacteria"/>
</dbReference>
<evidence type="ECO:0000313" key="4">
    <source>
        <dbReference type="EMBL" id="SNU99081.1"/>
    </source>
</evidence>
<dbReference type="Pfam" id="PF19238">
    <property type="entry name" value="Radical_SAM_2"/>
    <property type="match status" value="1"/>
</dbReference>
<proteinExistence type="predicted"/>
<dbReference type="AlphaFoldDB" id="A0A239TME6"/>
<dbReference type="RefSeq" id="WP_027890616.1">
    <property type="nucleotide sequence ID" value="NZ_LT906446.1"/>
</dbReference>
<dbReference type="GeneID" id="78507052"/>
<dbReference type="SUPFAM" id="SSF102114">
    <property type="entry name" value="Radical SAM enzymes"/>
    <property type="match status" value="1"/>
</dbReference>
<keyword evidence="5" id="KW-1185">Reference proteome</keyword>
<dbReference type="Proteomes" id="UP000215383">
    <property type="component" value="Chromosome 1"/>
</dbReference>
<dbReference type="Pfam" id="PF17820">
    <property type="entry name" value="PDZ_6"/>
    <property type="match status" value="1"/>
</dbReference>
<dbReference type="InterPro" id="IPR007549">
    <property type="entry name" value="DUF512"/>
</dbReference>
<dbReference type="InterPro" id="IPR041489">
    <property type="entry name" value="PDZ_6"/>
</dbReference>
<dbReference type="SUPFAM" id="SSF50156">
    <property type="entry name" value="PDZ domain-like"/>
    <property type="match status" value="1"/>
</dbReference>
<dbReference type="Pfam" id="PF04459">
    <property type="entry name" value="DUF512"/>
    <property type="match status" value="1"/>
</dbReference>